<organism evidence="2">
    <name type="scientific">Proboscia inermis</name>
    <dbReference type="NCBI Taxonomy" id="420281"/>
    <lineage>
        <taxon>Eukaryota</taxon>
        <taxon>Sar</taxon>
        <taxon>Stramenopiles</taxon>
        <taxon>Ochrophyta</taxon>
        <taxon>Bacillariophyta</taxon>
        <taxon>Coscinodiscophyceae</taxon>
        <taxon>Rhizosoleniophycidae</taxon>
        <taxon>Rhizosoleniales</taxon>
        <taxon>Rhizosoleniaceae</taxon>
        <taxon>Proboscia</taxon>
    </lineage>
</organism>
<feature type="compositionally biased region" description="Polar residues" evidence="1">
    <location>
        <begin position="77"/>
        <end position="94"/>
    </location>
</feature>
<sequence length="114" mass="12727">MDGGPSSDTPKSLDYPPTARPRRELGEDDFGCVPSPFFPFRPCQRGVLTRAAGCSQHVPYIFSVTPASFDFGTPFGTNELTHTPHNARKTPNTSRLKRNETKRHVRVEHSRTNS</sequence>
<gene>
    <name evidence="2" type="ORF">PINE0816_LOCUS5915</name>
</gene>
<proteinExistence type="predicted"/>
<feature type="compositionally biased region" description="Polar residues" evidence="1">
    <location>
        <begin position="1"/>
        <end position="10"/>
    </location>
</feature>
<evidence type="ECO:0000313" key="2">
    <source>
        <dbReference type="EMBL" id="CAD8409792.1"/>
    </source>
</evidence>
<accession>A0A7S0GBG4</accession>
<dbReference type="AlphaFoldDB" id="A0A7S0GBG4"/>
<evidence type="ECO:0000256" key="1">
    <source>
        <dbReference type="SAM" id="MobiDB-lite"/>
    </source>
</evidence>
<protein>
    <submittedName>
        <fullName evidence="2">Uncharacterized protein</fullName>
    </submittedName>
</protein>
<dbReference type="EMBL" id="HBEL01012354">
    <property type="protein sequence ID" value="CAD8409792.1"/>
    <property type="molecule type" value="Transcribed_RNA"/>
</dbReference>
<name>A0A7S0GBG4_9STRA</name>
<feature type="region of interest" description="Disordered" evidence="1">
    <location>
        <begin position="1"/>
        <end position="27"/>
    </location>
</feature>
<reference evidence="2" key="1">
    <citation type="submission" date="2021-01" db="EMBL/GenBank/DDBJ databases">
        <authorList>
            <person name="Corre E."/>
            <person name="Pelletier E."/>
            <person name="Niang G."/>
            <person name="Scheremetjew M."/>
            <person name="Finn R."/>
            <person name="Kale V."/>
            <person name="Holt S."/>
            <person name="Cochrane G."/>
            <person name="Meng A."/>
            <person name="Brown T."/>
            <person name="Cohen L."/>
        </authorList>
    </citation>
    <scope>NUCLEOTIDE SEQUENCE</scope>
    <source>
        <strain evidence="2">CCAP1064/1</strain>
    </source>
</reference>
<feature type="region of interest" description="Disordered" evidence="1">
    <location>
        <begin position="77"/>
        <end position="114"/>
    </location>
</feature>